<feature type="compositionally biased region" description="Basic and acidic residues" evidence="1">
    <location>
        <begin position="188"/>
        <end position="202"/>
    </location>
</feature>
<feature type="region of interest" description="Disordered" evidence="1">
    <location>
        <begin position="165"/>
        <end position="288"/>
    </location>
</feature>
<sequence>MAHFAVYGPSYVEWLGELSCNVHFEDKFSAARALAGMSKEIPSPPPEIAVKNKQDSMRNQVSGKTADGEEENAMATVEKEDSAEVEDSVVETRTTEGVDPSAVDENQITAEREDDIPPPSDLGAMGWRLAHNPVRKVANDRFGRRGTRARALMRVATSEDVLVERPTEWPRPPPGFTTKRVLGPGSDFDTRWRQRRRGDGGRNKRRRRDGGGRRYNDEEEEERWNRDRYYSDEEYESYDEHMGDYDGDDRDYDDDKLPAALDRGLKSSRAGFSVEEMEAERAARRNAE</sequence>
<dbReference type="GO" id="GO:0005634">
    <property type="term" value="C:nucleus"/>
    <property type="evidence" value="ECO:0007669"/>
    <property type="project" value="TreeGrafter"/>
</dbReference>
<feature type="region of interest" description="Disordered" evidence="1">
    <location>
        <begin position="39"/>
        <end position="98"/>
    </location>
</feature>
<dbReference type="PANTHER" id="PTHR16291:SF0">
    <property type="entry name" value="NUCLEAR CAP-BINDING PROTEIN SUBUNIT 3"/>
    <property type="match status" value="1"/>
</dbReference>
<proteinExistence type="predicted"/>
<feature type="compositionally biased region" description="Acidic residues" evidence="1">
    <location>
        <begin position="245"/>
        <end position="254"/>
    </location>
</feature>
<dbReference type="EMBL" id="HBKQ01047503">
    <property type="protein sequence ID" value="CAE2272304.1"/>
    <property type="molecule type" value="Transcribed_RNA"/>
</dbReference>
<gene>
    <name evidence="2" type="ORF">OAUR00152_LOCUS32764</name>
</gene>
<feature type="compositionally biased region" description="Basic and acidic residues" evidence="1">
    <location>
        <begin position="279"/>
        <end position="288"/>
    </location>
</feature>
<reference evidence="2" key="1">
    <citation type="submission" date="2021-01" db="EMBL/GenBank/DDBJ databases">
        <authorList>
            <person name="Corre E."/>
            <person name="Pelletier E."/>
            <person name="Niang G."/>
            <person name="Scheremetjew M."/>
            <person name="Finn R."/>
            <person name="Kale V."/>
            <person name="Holt S."/>
            <person name="Cochrane G."/>
            <person name="Meng A."/>
            <person name="Brown T."/>
            <person name="Cohen L."/>
        </authorList>
    </citation>
    <scope>NUCLEOTIDE SEQUENCE</scope>
    <source>
        <strain evidence="2">Isolate 1302-5</strain>
    </source>
</reference>
<dbReference type="AlphaFoldDB" id="A0A7S4N966"/>
<protein>
    <submittedName>
        <fullName evidence="2">Uncharacterized protein</fullName>
    </submittedName>
</protein>
<evidence type="ECO:0000313" key="2">
    <source>
        <dbReference type="EMBL" id="CAE2272304.1"/>
    </source>
</evidence>
<dbReference type="GO" id="GO:0003729">
    <property type="term" value="F:mRNA binding"/>
    <property type="evidence" value="ECO:0007669"/>
    <property type="project" value="InterPro"/>
</dbReference>
<evidence type="ECO:0000256" key="1">
    <source>
        <dbReference type="SAM" id="MobiDB-lite"/>
    </source>
</evidence>
<name>A0A7S4N966_9STRA</name>
<dbReference type="GO" id="GO:0000340">
    <property type="term" value="F:RNA 7-methylguanosine cap binding"/>
    <property type="evidence" value="ECO:0007669"/>
    <property type="project" value="InterPro"/>
</dbReference>
<organism evidence="2">
    <name type="scientific">Odontella aurita</name>
    <dbReference type="NCBI Taxonomy" id="265563"/>
    <lineage>
        <taxon>Eukaryota</taxon>
        <taxon>Sar</taxon>
        <taxon>Stramenopiles</taxon>
        <taxon>Ochrophyta</taxon>
        <taxon>Bacillariophyta</taxon>
        <taxon>Mediophyceae</taxon>
        <taxon>Biddulphiophycidae</taxon>
        <taxon>Eupodiscales</taxon>
        <taxon>Odontellaceae</taxon>
        <taxon>Odontella</taxon>
    </lineage>
</organism>
<accession>A0A7S4N966</accession>
<dbReference type="InterPro" id="IPR019416">
    <property type="entry name" value="NCBP3"/>
</dbReference>
<dbReference type="PANTHER" id="PTHR16291">
    <property type="entry name" value="NUCLEAR CAP-BINDING PROTEIN SUBUNIT 3"/>
    <property type="match status" value="1"/>
</dbReference>